<dbReference type="CDD" id="cd02209">
    <property type="entry name" value="cupin_XRE_C"/>
    <property type="match status" value="1"/>
</dbReference>
<dbReference type="InterPro" id="IPR001387">
    <property type="entry name" value="Cro/C1-type_HTH"/>
</dbReference>
<name>A0A412G3H1_9FIRM</name>
<evidence type="ECO:0000256" key="1">
    <source>
        <dbReference type="ARBA" id="ARBA00023125"/>
    </source>
</evidence>
<evidence type="ECO:0000313" key="3">
    <source>
        <dbReference type="EMBL" id="RGR75059.1"/>
    </source>
</evidence>
<dbReference type="EMBL" id="QRUP01000006">
    <property type="protein sequence ID" value="RGR75059.1"/>
    <property type="molecule type" value="Genomic_DNA"/>
</dbReference>
<organism evidence="3 4">
    <name type="scientific">Holdemania filiformis</name>
    <dbReference type="NCBI Taxonomy" id="61171"/>
    <lineage>
        <taxon>Bacteria</taxon>
        <taxon>Bacillati</taxon>
        <taxon>Bacillota</taxon>
        <taxon>Erysipelotrichia</taxon>
        <taxon>Erysipelotrichales</taxon>
        <taxon>Erysipelotrichaceae</taxon>
        <taxon>Holdemania</taxon>
    </lineage>
</organism>
<dbReference type="GeneID" id="83015054"/>
<dbReference type="InterPro" id="IPR011051">
    <property type="entry name" value="RmlC_Cupin_sf"/>
</dbReference>
<dbReference type="GO" id="GO:0003677">
    <property type="term" value="F:DNA binding"/>
    <property type="evidence" value="ECO:0007669"/>
    <property type="project" value="UniProtKB-KW"/>
</dbReference>
<dbReference type="InterPro" id="IPR014710">
    <property type="entry name" value="RmlC-like_jellyroll"/>
</dbReference>
<feature type="domain" description="HTH cro/C1-type" evidence="2">
    <location>
        <begin position="7"/>
        <end position="61"/>
    </location>
</feature>
<dbReference type="SUPFAM" id="SSF47413">
    <property type="entry name" value="lambda repressor-like DNA-binding domains"/>
    <property type="match status" value="1"/>
</dbReference>
<dbReference type="InterPro" id="IPR050807">
    <property type="entry name" value="TransReg_Diox_bact_type"/>
</dbReference>
<proteinExistence type="predicted"/>
<dbReference type="GO" id="GO:0003700">
    <property type="term" value="F:DNA-binding transcription factor activity"/>
    <property type="evidence" value="ECO:0007669"/>
    <property type="project" value="TreeGrafter"/>
</dbReference>
<dbReference type="CDD" id="cd00093">
    <property type="entry name" value="HTH_XRE"/>
    <property type="match status" value="1"/>
</dbReference>
<dbReference type="SUPFAM" id="SSF51182">
    <property type="entry name" value="RmlC-like cupins"/>
    <property type="match status" value="1"/>
</dbReference>
<accession>A0A412G3H1</accession>
<dbReference type="PANTHER" id="PTHR46797:SF2">
    <property type="entry name" value="TRANSCRIPTIONAL REGULATOR"/>
    <property type="match status" value="1"/>
</dbReference>
<dbReference type="Pfam" id="PF01381">
    <property type="entry name" value="HTH_3"/>
    <property type="match status" value="1"/>
</dbReference>
<dbReference type="AlphaFoldDB" id="A0A412G3H1"/>
<dbReference type="Proteomes" id="UP000284178">
    <property type="component" value="Unassembled WGS sequence"/>
</dbReference>
<dbReference type="Gene3D" id="1.10.260.40">
    <property type="entry name" value="lambda repressor-like DNA-binding domains"/>
    <property type="match status" value="1"/>
</dbReference>
<dbReference type="RefSeq" id="WP_117894554.1">
    <property type="nucleotide sequence ID" value="NZ_CABJCV010000006.1"/>
</dbReference>
<dbReference type="InterPro" id="IPR010982">
    <property type="entry name" value="Lambda_DNA-bd_dom_sf"/>
</dbReference>
<dbReference type="Gene3D" id="2.60.120.10">
    <property type="entry name" value="Jelly Rolls"/>
    <property type="match status" value="1"/>
</dbReference>
<gene>
    <name evidence="3" type="ORF">DWY25_06500</name>
</gene>
<keyword evidence="1" id="KW-0238">DNA-binding</keyword>
<dbReference type="GO" id="GO:0005829">
    <property type="term" value="C:cytosol"/>
    <property type="evidence" value="ECO:0007669"/>
    <property type="project" value="TreeGrafter"/>
</dbReference>
<keyword evidence="4" id="KW-1185">Reference proteome</keyword>
<protein>
    <submittedName>
        <fullName evidence="3">Cupin domain-containing protein</fullName>
    </submittedName>
</protein>
<dbReference type="SMART" id="SM00530">
    <property type="entry name" value="HTH_XRE"/>
    <property type="match status" value="1"/>
</dbReference>
<dbReference type="PROSITE" id="PS50943">
    <property type="entry name" value="HTH_CROC1"/>
    <property type="match status" value="1"/>
</dbReference>
<dbReference type="InterPro" id="IPR013096">
    <property type="entry name" value="Cupin_2"/>
</dbReference>
<comment type="caution">
    <text evidence="3">The sequence shown here is derived from an EMBL/GenBank/DDBJ whole genome shotgun (WGS) entry which is preliminary data.</text>
</comment>
<dbReference type="PANTHER" id="PTHR46797">
    <property type="entry name" value="HTH-TYPE TRANSCRIPTIONAL REGULATOR"/>
    <property type="match status" value="1"/>
</dbReference>
<evidence type="ECO:0000259" key="2">
    <source>
        <dbReference type="PROSITE" id="PS50943"/>
    </source>
</evidence>
<sequence>MDIGYRIKQLRTKNNLTLEELASRCELTKGFLSQLERNLTSPSIATLQDIVEALGTTLAKFFQEETEEKLVFTDDDYFVDEREDCTIHWIVPNAQKNEMEPILLELPPQGQSHEVAVHEGEEFGYVLSGRIKLVNLDTGKVYIVKKGQTFYVKGSFSHCLKNDSAQPARVLWICTPPIF</sequence>
<evidence type="ECO:0000313" key="4">
    <source>
        <dbReference type="Proteomes" id="UP000284178"/>
    </source>
</evidence>
<reference evidence="3 4" key="1">
    <citation type="submission" date="2018-08" db="EMBL/GenBank/DDBJ databases">
        <title>A genome reference for cultivated species of the human gut microbiota.</title>
        <authorList>
            <person name="Zou Y."/>
            <person name="Xue W."/>
            <person name="Luo G."/>
        </authorList>
    </citation>
    <scope>NUCLEOTIDE SEQUENCE [LARGE SCALE GENOMIC DNA]</scope>
    <source>
        <strain evidence="3 4">AF24-29</strain>
    </source>
</reference>
<dbReference type="Pfam" id="PF07883">
    <property type="entry name" value="Cupin_2"/>
    <property type="match status" value="1"/>
</dbReference>